<keyword evidence="4" id="KW-0964">Secreted</keyword>
<evidence type="ECO:0000256" key="13">
    <source>
        <dbReference type="PIRSR" id="PIRSR600720-2"/>
    </source>
</evidence>
<feature type="disulfide bond" evidence="14">
    <location>
        <begin position="283"/>
        <end position="304"/>
    </location>
</feature>
<dbReference type="PROSITE" id="PS00085">
    <property type="entry name" value="CU2_MONOOXYGENASE_2"/>
    <property type="match status" value="1"/>
</dbReference>
<keyword evidence="5 13" id="KW-0479">Metal-binding</keyword>
<feature type="disulfide bond" evidence="14">
    <location>
        <begin position="57"/>
        <end position="102"/>
    </location>
</feature>
<dbReference type="GO" id="GO:0016020">
    <property type="term" value="C:membrane"/>
    <property type="evidence" value="ECO:0007669"/>
    <property type="project" value="InterPro"/>
</dbReference>
<evidence type="ECO:0000256" key="3">
    <source>
        <dbReference type="ARBA" id="ARBA00012689"/>
    </source>
</evidence>
<dbReference type="InterPro" id="IPR014783">
    <property type="entry name" value="Cu2_ascorb_mOase_CS-2"/>
</dbReference>
<dbReference type="GO" id="GO:0005507">
    <property type="term" value="F:copper ion binding"/>
    <property type="evidence" value="ECO:0007669"/>
    <property type="project" value="InterPro"/>
</dbReference>
<feature type="binding site" evidence="13">
    <location>
        <position position="303"/>
    </location>
    <ligand>
        <name>Cu(2+)</name>
        <dbReference type="ChEBI" id="CHEBI:29036"/>
        <label>1</label>
        <note>catalytic</note>
    </ligand>
</feature>
<feature type="binding site" evidence="13">
    <location>
        <position position="230"/>
    </location>
    <ligand>
        <name>Cu(2+)</name>
        <dbReference type="ChEBI" id="CHEBI:29036"/>
        <label>1</label>
        <note>catalytic</note>
    </ligand>
</feature>
<evidence type="ECO:0000256" key="12">
    <source>
        <dbReference type="ARBA" id="ARBA00048431"/>
    </source>
</evidence>
<comment type="subcellular location">
    <subcellularLocation>
        <location evidence="1">Secreted</location>
    </subcellularLocation>
</comment>
<evidence type="ECO:0000259" key="16">
    <source>
        <dbReference type="Pfam" id="PF01082"/>
    </source>
</evidence>
<evidence type="ECO:0000256" key="4">
    <source>
        <dbReference type="ARBA" id="ARBA00022525"/>
    </source>
</evidence>
<reference evidence="18" key="1">
    <citation type="submission" date="2020-11" db="EMBL/GenBank/DDBJ databases">
        <authorList>
            <person name="Tran Van P."/>
        </authorList>
    </citation>
    <scope>NUCLEOTIDE SEQUENCE</scope>
</reference>
<dbReference type="InterPro" id="IPR000720">
    <property type="entry name" value="PHM/PAL"/>
</dbReference>
<evidence type="ECO:0000256" key="14">
    <source>
        <dbReference type="PIRSR" id="PIRSR600720-3"/>
    </source>
</evidence>
<evidence type="ECO:0000256" key="2">
    <source>
        <dbReference type="ARBA" id="ARBA00010676"/>
    </source>
</evidence>
<dbReference type="EMBL" id="LR900952">
    <property type="protein sequence ID" value="CAD7247371.1"/>
    <property type="molecule type" value="Genomic_DNA"/>
</dbReference>
<dbReference type="InterPro" id="IPR036939">
    <property type="entry name" value="Cu2_ascorb_mOase_N_sf"/>
</dbReference>
<dbReference type="EC" id="1.14.17.3" evidence="3"/>
<dbReference type="Pfam" id="PF01082">
    <property type="entry name" value="Cu2_monooxygen"/>
    <property type="match status" value="1"/>
</dbReference>
<feature type="domain" description="Copper type II ascorbate-dependent monooxygenase C-terminal" evidence="17">
    <location>
        <begin position="188"/>
        <end position="334"/>
    </location>
</feature>
<dbReference type="Proteomes" id="UP000677054">
    <property type="component" value="Unassembled WGS sequence"/>
</dbReference>
<evidence type="ECO:0000256" key="8">
    <source>
        <dbReference type="ARBA" id="ARBA00023008"/>
    </source>
</evidence>
<dbReference type="EMBL" id="CAJPEV010001435">
    <property type="protein sequence ID" value="CAG0892632.1"/>
    <property type="molecule type" value="Genomic_DNA"/>
</dbReference>
<dbReference type="GO" id="GO:0004504">
    <property type="term" value="F:peptidylglycine monooxygenase activity"/>
    <property type="evidence" value="ECO:0007669"/>
    <property type="project" value="UniProtKB-EC"/>
</dbReference>
<dbReference type="GO" id="GO:0006518">
    <property type="term" value="P:peptide metabolic process"/>
    <property type="evidence" value="ECO:0007669"/>
    <property type="project" value="InterPro"/>
</dbReference>
<organism evidence="18">
    <name type="scientific">Darwinula stevensoni</name>
    <dbReference type="NCBI Taxonomy" id="69355"/>
    <lineage>
        <taxon>Eukaryota</taxon>
        <taxon>Metazoa</taxon>
        <taxon>Ecdysozoa</taxon>
        <taxon>Arthropoda</taxon>
        <taxon>Crustacea</taxon>
        <taxon>Oligostraca</taxon>
        <taxon>Ostracoda</taxon>
        <taxon>Podocopa</taxon>
        <taxon>Podocopida</taxon>
        <taxon>Darwinulocopina</taxon>
        <taxon>Darwinuloidea</taxon>
        <taxon>Darwinulidae</taxon>
        <taxon>Darwinula</taxon>
    </lineage>
</organism>
<evidence type="ECO:0000313" key="19">
    <source>
        <dbReference type="Proteomes" id="UP000677054"/>
    </source>
</evidence>
<dbReference type="OrthoDB" id="10044505at2759"/>
<feature type="disulfide bond" evidence="14">
    <location>
        <begin position="90"/>
        <end position="118"/>
    </location>
</feature>
<accession>A0A7R9A7C0</accession>
<dbReference type="PANTHER" id="PTHR10680">
    <property type="entry name" value="PEPTIDYL-GLYCINE ALPHA-AMIDATING MONOOXYGENASE"/>
    <property type="match status" value="1"/>
</dbReference>
<comment type="catalytic activity">
    <reaction evidence="12">
        <text>a [peptide]-C-terminal glycine + 2 L-ascorbate + O2 = a [peptide]-C-terminal (2S)-2-hydroxyglycine + 2 monodehydro-L-ascorbate radical + H2O</text>
        <dbReference type="Rhea" id="RHEA:21452"/>
        <dbReference type="Rhea" id="RHEA-COMP:13486"/>
        <dbReference type="Rhea" id="RHEA-COMP:15321"/>
        <dbReference type="ChEBI" id="CHEBI:15377"/>
        <dbReference type="ChEBI" id="CHEBI:15379"/>
        <dbReference type="ChEBI" id="CHEBI:38290"/>
        <dbReference type="ChEBI" id="CHEBI:59513"/>
        <dbReference type="ChEBI" id="CHEBI:137000"/>
        <dbReference type="ChEBI" id="CHEBI:142768"/>
        <dbReference type="EC" id="1.14.17.3"/>
    </reaction>
</comment>
<evidence type="ECO:0000256" key="7">
    <source>
        <dbReference type="ARBA" id="ARBA00023002"/>
    </source>
</evidence>
<evidence type="ECO:0000256" key="6">
    <source>
        <dbReference type="ARBA" id="ARBA00022729"/>
    </source>
</evidence>
<evidence type="ECO:0000256" key="11">
    <source>
        <dbReference type="ARBA" id="ARBA00023180"/>
    </source>
</evidence>
<dbReference type="InterPro" id="IPR024548">
    <property type="entry name" value="Cu2_monoox_C"/>
</dbReference>
<keyword evidence="10 14" id="KW-1015">Disulfide bond</keyword>
<evidence type="ECO:0000256" key="9">
    <source>
        <dbReference type="ARBA" id="ARBA00023033"/>
    </source>
</evidence>
<dbReference type="InterPro" id="IPR000323">
    <property type="entry name" value="Cu2_ascorb_mOase_N"/>
</dbReference>
<feature type="binding site" evidence="13">
    <location>
        <position position="83"/>
    </location>
    <ligand>
        <name>Cu(2+)</name>
        <dbReference type="ChEBI" id="CHEBI:29036"/>
        <label>1</label>
        <note>catalytic</note>
    </ligand>
</feature>
<gene>
    <name evidence="18" type="ORF">DSTB1V02_LOCUS7202</name>
</gene>
<dbReference type="PANTHER" id="PTHR10680:SF14">
    <property type="entry name" value="PEPTIDYL-GLYCINE ALPHA-AMIDATING MONOOXYGENASE"/>
    <property type="match status" value="1"/>
</dbReference>
<dbReference type="FunFam" id="2.60.120.310:FF:000005">
    <property type="entry name" value="Peptidylglycine alpha-hydroxylating monooxygenase"/>
    <property type="match status" value="1"/>
</dbReference>
<feature type="disulfide bond" evidence="14">
    <location>
        <begin position="212"/>
        <end position="323"/>
    </location>
</feature>
<dbReference type="FunFam" id="2.60.120.230:FF:000002">
    <property type="entry name" value="Peptidyl-glycine alpha-amidating monooxygenase B"/>
    <property type="match status" value="1"/>
</dbReference>
<feature type="signal peptide" evidence="15">
    <location>
        <begin position="1"/>
        <end position="32"/>
    </location>
</feature>
<name>A0A7R9A7C0_9CRUS</name>
<protein>
    <recommendedName>
        <fullName evidence="3">peptidylglycine monooxygenase</fullName>
        <ecNumber evidence="3">1.14.17.3</ecNumber>
    </recommendedName>
</protein>
<dbReference type="AlphaFoldDB" id="A0A7R9A7C0"/>
<proteinExistence type="inferred from homology"/>
<keyword evidence="7" id="KW-0560">Oxidoreductase</keyword>
<dbReference type="PRINTS" id="PR00790">
    <property type="entry name" value="PAMONOXGNASE"/>
</dbReference>
<dbReference type="Pfam" id="PF03712">
    <property type="entry name" value="Cu2_monoox_C"/>
    <property type="match status" value="1"/>
</dbReference>
<evidence type="ECO:0000256" key="1">
    <source>
        <dbReference type="ARBA" id="ARBA00004613"/>
    </source>
</evidence>
<evidence type="ECO:0000313" key="18">
    <source>
        <dbReference type="EMBL" id="CAD7247371.1"/>
    </source>
</evidence>
<feature type="binding site" evidence="13">
    <location>
        <position position="159"/>
    </location>
    <ligand>
        <name>Cu(2+)</name>
        <dbReference type="ChEBI" id="CHEBI:29036"/>
        <label>1</label>
        <note>catalytic</note>
    </ligand>
</feature>
<keyword evidence="9" id="KW-0503">Monooxygenase</keyword>
<keyword evidence="6 15" id="KW-0732">Signal</keyword>
<dbReference type="InterPro" id="IPR014784">
    <property type="entry name" value="Cu2_ascorb_mOase-like_C"/>
</dbReference>
<keyword evidence="11" id="KW-0325">Glycoprotein</keyword>
<feature type="chain" id="PRO_5036209824" description="peptidylglycine monooxygenase" evidence="15">
    <location>
        <begin position="33"/>
        <end position="349"/>
    </location>
</feature>
<evidence type="ECO:0000256" key="15">
    <source>
        <dbReference type="SAM" id="SignalP"/>
    </source>
</evidence>
<evidence type="ECO:0000256" key="5">
    <source>
        <dbReference type="ARBA" id="ARBA00022723"/>
    </source>
</evidence>
<keyword evidence="19" id="KW-1185">Reference proteome</keyword>
<evidence type="ECO:0000256" key="10">
    <source>
        <dbReference type="ARBA" id="ARBA00023157"/>
    </source>
</evidence>
<evidence type="ECO:0000259" key="17">
    <source>
        <dbReference type="Pfam" id="PF03712"/>
    </source>
</evidence>
<dbReference type="Gene3D" id="2.60.120.230">
    <property type="match status" value="1"/>
</dbReference>
<feature type="binding site" evidence="13">
    <location>
        <position position="84"/>
    </location>
    <ligand>
        <name>Cu(2+)</name>
        <dbReference type="ChEBI" id="CHEBI:29036"/>
        <label>1</label>
        <note>catalytic</note>
    </ligand>
</feature>
<dbReference type="SUPFAM" id="SSF49742">
    <property type="entry name" value="PHM/PNGase F"/>
    <property type="match status" value="2"/>
</dbReference>
<dbReference type="InterPro" id="IPR008977">
    <property type="entry name" value="PHM/PNGase_F_dom_sf"/>
</dbReference>
<comment type="cofactor">
    <cofactor evidence="13">
        <name>Cu(2+)</name>
        <dbReference type="ChEBI" id="CHEBI:29036"/>
    </cofactor>
    <text evidence="13">Binds 2 Cu(2+) ions per subunit.</text>
</comment>
<dbReference type="Gene3D" id="2.60.120.310">
    <property type="entry name" value="Copper type II, ascorbate-dependent monooxygenase, N-terminal domain"/>
    <property type="match status" value="1"/>
</dbReference>
<keyword evidence="8 13" id="KW-0186">Copper</keyword>
<comment type="similarity">
    <text evidence="2">Belongs to the copper type II ascorbate-dependent monooxygenase family.</text>
</comment>
<dbReference type="GO" id="GO:0005576">
    <property type="term" value="C:extracellular region"/>
    <property type="evidence" value="ECO:0007669"/>
    <property type="project" value="UniProtKB-SubCell"/>
</dbReference>
<sequence length="349" mass="38889">MAAEPSAPLLAAPLLNRQIFFFLVSIVFFGHGQEVETGSFPLLMPHVRPLKAETYLCTPIRIDNNKVFYITGFVPNATMQTAHHMLIYGCSRPGSNEAVWNCGEMTAKQPGLEQASPCASGASVIYAWAMDAPPLELPKDVGFPVGGHTETSYLVLQVHYASVEKFRDGSTDDSGVFLHYTNRPQGKTAGVLLMATGGVIPPKSTTHMEVACEIKDDIVIHPFAFRTHTHSLGQAVSGYRVREVHGQDEWTLIGKRDPQLPQMFYPVFNSMTIQPGDIVASRCTMKSNRWRFTTVGPTNEHEMCNFYLMYWVDGKRSLKQKKCVSVGPPLSYWRTYPLRNIPEDASTLE</sequence>
<feature type="binding site" evidence="13">
    <location>
        <position position="228"/>
    </location>
    <ligand>
        <name>Cu(2+)</name>
        <dbReference type="ChEBI" id="CHEBI:29036"/>
        <label>1</label>
        <note>catalytic</note>
    </ligand>
</feature>
<feature type="domain" description="Copper type II ascorbate-dependent monooxygenase N-terminal" evidence="16">
    <location>
        <begin position="41"/>
        <end position="165"/>
    </location>
</feature>